<sequence length="159" mass="17982">MEFLEDTRTKPVRTTGITEFGTSAFPDSILLDPRVSAAKMTEQAFATKVSMFPWGLNLLVDQLWKCAREQDLSARYGTLAHWQSPPRICLAPRERGVSGNNFPFRHAETLGIVDLRYYGHSVSTGSSKERPSLARYEVLKNGRILCDLLSKIETFWAEL</sequence>
<protein>
    <submittedName>
        <fullName evidence="1">Uncharacterized protein</fullName>
    </submittedName>
</protein>
<keyword evidence="2" id="KW-1185">Reference proteome</keyword>
<organism evidence="1 2">
    <name type="scientific">Necator americanus</name>
    <name type="common">Human hookworm</name>
    <dbReference type="NCBI Taxonomy" id="51031"/>
    <lineage>
        <taxon>Eukaryota</taxon>
        <taxon>Metazoa</taxon>
        <taxon>Ecdysozoa</taxon>
        <taxon>Nematoda</taxon>
        <taxon>Chromadorea</taxon>
        <taxon>Rhabditida</taxon>
        <taxon>Rhabditina</taxon>
        <taxon>Rhabditomorpha</taxon>
        <taxon>Strongyloidea</taxon>
        <taxon>Ancylostomatidae</taxon>
        <taxon>Bunostominae</taxon>
        <taxon>Necator</taxon>
    </lineage>
</organism>
<evidence type="ECO:0000313" key="1">
    <source>
        <dbReference type="EMBL" id="KAK6726171.1"/>
    </source>
</evidence>
<evidence type="ECO:0000313" key="2">
    <source>
        <dbReference type="Proteomes" id="UP001303046"/>
    </source>
</evidence>
<dbReference type="Proteomes" id="UP001303046">
    <property type="component" value="Unassembled WGS sequence"/>
</dbReference>
<accession>A0ABR1BI50</accession>
<comment type="caution">
    <text evidence="1">The sequence shown here is derived from an EMBL/GenBank/DDBJ whole genome shotgun (WGS) entry which is preliminary data.</text>
</comment>
<gene>
    <name evidence="1" type="primary">Necator_chrI.g596</name>
    <name evidence="1" type="ORF">RB195_004474</name>
</gene>
<reference evidence="1 2" key="1">
    <citation type="submission" date="2023-08" db="EMBL/GenBank/DDBJ databases">
        <title>A Necator americanus chromosomal reference genome.</title>
        <authorList>
            <person name="Ilik V."/>
            <person name="Petrzelkova K.J."/>
            <person name="Pardy F."/>
            <person name="Fuh T."/>
            <person name="Niatou-Singa F.S."/>
            <person name="Gouil Q."/>
            <person name="Baker L."/>
            <person name="Ritchie M.E."/>
            <person name="Jex A.R."/>
            <person name="Gazzola D."/>
            <person name="Li H."/>
            <person name="Toshio Fujiwara R."/>
            <person name="Zhan B."/>
            <person name="Aroian R.V."/>
            <person name="Pafco B."/>
            <person name="Schwarz E.M."/>
        </authorList>
    </citation>
    <scope>NUCLEOTIDE SEQUENCE [LARGE SCALE GENOMIC DNA]</scope>
    <source>
        <strain evidence="1 2">Aroian</strain>
        <tissue evidence="1">Whole animal</tissue>
    </source>
</reference>
<dbReference type="EMBL" id="JAVFWL010000001">
    <property type="protein sequence ID" value="KAK6726171.1"/>
    <property type="molecule type" value="Genomic_DNA"/>
</dbReference>
<proteinExistence type="predicted"/>
<name>A0ABR1BI50_NECAM</name>